<dbReference type="RefSeq" id="WP_346177094.1">
    <property type="nucleotide sequence ID" value="NZ_BAAASD010000028.1"/>
</dbReference>
<reference evidence="2 3" key="1">
    <citation type="journal article" date="2019" name="Int. J. Syst. Evol. Microbiol.">
        <title>The Global Catalogue of Microorganisms (GCM) 10K type strain sequencing project: providing services to taxonomists for standard genome sequencing and annotation.</title>
        <authorList>
            <consortium name="The Broad Institute Genomics Platform"/>
            <consortium name="The Broad Institute Genome Sequencing Center for Infectious Disease"/>
            <person name="Wu L."/>
            <person name="Ma J."/>
        </authorList>
    </citation>
    <scope>NUCLEOTIDE SEQUENCE [LARGE SCALE GENOMIC DNA]</scope>
    <source>
        <strain evidence="2 3">JCM 4316</strain>
    </source>
</reference>
<comment type="caution">
    <text evidence="2">The sequence shown here is derived from an EMBL/GenBank/DDBJ whole genome shotgun (WGS) entry which is preliminary data.</text>
</comment>
<feature type="region of interest" description="Disordered" evidence="1">
    <location>
        <begin position="157"/>
        <end position="179"/>
    </location>
</feature>
<evidence type="ECO:0000313" key="2">
    <source>
        <dbReference type="EMBL" id="GAA2358612.1"/>
    </source>
</evidence>
<feature type="region of interest" description="Disordered" evidence="1">
    <location>
        <begin position="33"/>
        <end position="53"/>
    </location>
</feature>
<sequence length="257" mass="25725">MADATAAGLRLAGTWGLDFPARPGGRSFVEMGGELLAGPPGQDGRPAPGASPPRPLDYLVVAHEAYDATPAGLVAGYLADACPGDPRAFSLADQGVGAPFSGLRILDRIHRGGGLDDAALFVLDPAAGAVLTLGGTGDWALRAVAEERAGAADCLPPLTAAPAPPPAPPSAPAPDRAPGPRTAYVLGEGLCDLAGALEATGATVRHATPGHGCAGVWRALSAALRGAAEEGAERLVVADRDRGLGRLHLATFVPLLL</sequence>
<gene>
    <name evidence="2" type="ORF">GCM10010246_55490</name>
</gene>
<protein>
    <submittedName>
        <fullName evidence="2">Uncharacterized protein</fullName>
    </submittedName>
</protein>
<accession>A0ABN3GQR0</accession>
<organism evidence="2 3">
    <name type="scientific">Streptomyces cuspidosporus</name>
    <dbReference type="NCBI Taxonomy" id="66882"/>
    <lineage>
        <taxon>Bacteria</taxon>
        <taxon>Bacillati</taxon>
        <taxon>Actinomycetota</taxon>
        <taxon>Actinomycetes</taxon>
        <taxon>Kitasatosporales</taxon>
        <taxon>Streptomycetaceae</taxon>
        <taxon>Streptomyces</taxon>
    </lineage>
</organism>
<dbReference type="Proteomes" id="UP001500253">
    <property type="component" value="Unassembled WGS sequence"/>
</dbReference>
<evidence type="ECO:0000313" key="3">
    <source>
        <dbReference type="Proteomes" id="UP001500253"/>
    </source>
</evidence>
<proteinExistence type="predicted"/>
<name>A0ABN3GQR0_9ACTN</name>
<feature type="compositionally biased region" description="Pro residues" evidence="1">
    <location>
        <begin position="162"/>
        <end position="177"/>
    </location>
</feature>
<dbReference type="EMBL" id="BAAASD010000028">
    <property type="protein sequence ID" value="GAA2358612.1"/>
    <property type="molecule type" value="Genomic_DNA"/>
</dbReference>
<evidence type="ECO:0000256" key="1">
    <source>
        <dbReference type="SAM" id="MobiDB-lite"/>
    </source>
</evidence>
<keyword evidence="3" id="KW-1185">Reference proteome</keyword>